<organism evidence="7 8">
    <name type="scientific">Romanomermis culicivorax</name>
    <name type="common">Nematode worm</name>
    <dbReference type="NCBI Taxonomy" id="13658"/>
    <lineage>
        <taxon>Eukaryota</taxon>
        <taxon>Metazoa</taxon>
        <taxon>Ecdysozoa</taxon>
        <taxon>Nematoda</taxon>
        <taxon>Enoplea</taxon>
        <taxon>Dorylaimia</taxon>
        <taxon>Mermithida</taxon>
        <taxon>Mermithoidea</taxon>
        <taxon>Mermithidae</taxon>
        <taxon>Romanomermis</taxon>
    </lineage>
</organism>
<sequence length="142" mass="15728">MQTVSYTQVCRSGGVDEDDPRYKCCCGIVHVHKGAMIIAIVEVVLSIIVALGGVSGVTSGRFKSSSDGGSYFNCVVTIIVCSLMIYGLIKIRRYFLVPHMVFQILFIVICVIFAFLFVILTIGFNAVTSNRIWEDLTKNYIE</sequence>
<protein>
    <recommendedName>
        <fullName evidence="6">DUF7027 domain-containing protein</fullName>
    </recommendedName>
</protein>
<dbReference type="AlphaFoldDB" id="A0A915IDL6"/>
<dbReference type="WBParaSite" id="nRc.2.0.1.t11888-RA">
    <property type="protein sequence ID" value="nRc.2.0.1.t11888-RA"/>
    <property type="gene ID" value="nRc.2.0.1.g11888"/>
</dbReference>
<feature type="transmembrane region" description="Helical" evidence="5">
    <location>
        <begin position="101"/>
        <end position="124"/>
    </location>
</feature>
<name>A0A915IDL6_ROMCU</name>
<evidence type="ECO:0000256" key="5">
    <source>
        <dbReference type="SAM" id="Phobius"/>
    </source>
</evidence>
<keyword evidence="3 5" id="KW-1133">Transmembrane helix</keyword>
<evidence type="ECO:0000259" key="6">
    <source>
        <dbReference type="Pfam" id="PF22954"/>
    </source>
</evidence>
<evidence type="ECO:0000256" key="1">
    <source>
        <dbReference type="ARBA" id="ARBA00004127"/>
    </source>
</evidence>
<dbReference type="PANTHER" id="PTHR12479:SF10">
    <property type="entry name" value="LYSOSOMAL-ASSOCIATED TRANSMEMBRANE PROTEIN"/>
    <property type="match status" value="1"/>
</dbReference>
<dbReference type="GO" id="GO:0012505">
    <property type="term" value="C:endomembrane system"/>
    <property type="evidence" value="ECO:0007669"/>
    <property type="project" value="UniProtKB-SubCell"/>
</dbReference>
<evidence type="ECO:0000313" key="8">
    <source>
        <dbReference type="WBParaSite" id="nRc.2.0.1.t11888-RA"/>
    </source>
</evidence>
<evidence type="ECO:0000313" key="7">
    <source>
        <dbReference type="Proteomes" id="UP000887565"/>
    </source>
</evidence>
<evidence type="ECO:0000256" key="3">
    <source>
        <dbReference type="ARBA" id="ARBA00022989"/>
    </source>
</evidence>
<dbReference type="GO" id="GO:0005765">
    <property type="term" value="C:lysosomal membrane"/>
    <property type="evidence" value="ECO:0007669"/>
    <property type="project" value="TreeGrafter"/>
</dbReference>
<dbReference type="InterPro" id="IPR051115">
    <property type="entry name" value="LAPTM_transporter"/>
</dbReference>
<proteinExistence type="predicted"/>
<evidence type="ECO:0000256" key="2">
    <source>
        <dbReference type="ARBA" id="ARBA00022692"/>
    </source>
</evidence>
<dbReference type="InterPro" id="IPR054291">
    <property type="entry name" value="DUF7027"/>
</dbReference>
<keyword evidence="4 5" id="KW-0472">Membrane</keyword>
<dbReference type="Proteomes" id="UP000887565">
    <property type="component" value="Unplaced"/>
</dbReference>
<feature type="transmembrane region" description="Helical" evidence="5">
    <location>
        <begin position="70"/>
        <end position="89"/>
    </location>
</feature>
<reference evidence="8" key="1">
    <citation type="submission" date="2022-11" db="UniProtKB">
        <authorList>
            <consortium name="WormBaseParasite"/>
        </authorList>
    </citation>
    <scope>IDENTIFICATION</scope>
</reference>
<comment type="subcellular location">
    <subcellularLocation>
        <location evidence="1">Endomembrane system</location>
        <topology evidence="1">Multi-pass membrane protein</topology>
    </subcellularLocation>
</comment>
<evidence type="ECO:0000256" key="4">
    <source>
        <dbReference type="ARBA" id="ARBA00023136"/>
    </source>
</evidence>
<feature type="domain" description="DUF7027" evidence="6">
    <location>
        <begin position="34"/>
        <end position="123"/>
    </location>
</feature>
<keyword evidence="2 5" id="KW-0812">Transmembrane</keyword>
<dbReference type="PANTHER" id="PTHR12479">
    <property type="entry name" value="LYSOSOMAL-ASSOCIATED TRANSMEMBRANE PROTEIN"/>
    <property type="match status" value="1"/>
</dbReference>
<accession>A0A915IDL6</accession>
<keyword evidence="7" id="KW-1185">Reference proteome</keyword>
<dbReference type="Pfam" id="PF22954">
    <property type="entry name" value="DUF7027"/>
    <property type="match status" value="1"/>
</dbReference>
<feature type="transmembrane region" description="Helical" evidence="5">
    <location>
        <begin position="37"/>
        <end position="58"/>
    </location>
</feature>